<sequence>MTVCRFFLQGNCRYGEKQDSCKNEHPRSGINTRNPFAPLQNASSPLGGSSPRSTSTSREIPYKLDKNIITNDLSKELPQWILSAYGPGREAPLQLFGGQPREQSFEEIRVHHYELTAQGNQQQAIAEYQSLVNNAEQQCRTALNDVDGAIKYILNGENEHPNRNDICKAKGALSTQPQLQAPSQQPTSAFGQPSNPAPTFGQPSAPSTFGKPAFGQPSAPASTFGQSSFGQPSVFGNPSPLGQPSAGFSQPSSTFGKPSFPAPTFGQPSAPGAFGQPQNTSPFGAPASTTGSMQTDQSRNSFGQPSTPTQPNPFGQPSSTQPNPFGQPSAPSQSSPFAKLSPFSQPTTSNTTTAPTQPTAAPANPFGQPSAPQTTSPFANPPTTAPTPFVQPSKTRIYYANRPVPSFGFDMQAFKASLPSTSTSTSTTHTNNPNLTAPAPATTASDQTPFNVQKDAQNKLRTWNNKPVTYIDEEPCFKSPEGVWTKIWFPDGPPVFKKSEELPEEVYDEGIREKYRFLKEHGVFEGGLIPELPPRREWVGWNF</sequence>
<evidence type="ECO:0000256" key="1">
    <source>
        <dbReference type="PROSITE-ProRule" id="PRU00723"/>
    </source>
</evidence>
<evidence type="ECO:0000256" key="2">
    <source>
        <dbReference type="SAM" id="Coils"/>
    </source>
</evidence>
<feature type="compositionally biased region" description="Low complexity" evidence="3">
    <location>
        <begin position="43"/>
        <end position="58"/>
    </location>
</feature>
<keyword evidence="1" id="KW-0862">Zinc</keyword>
<accession>A0AA39R8Q5</accession>
<feature type="region of interest" description="Disordered" evidence="3">
    <location>
        <begin position="16"/>
        <end position="59"/>
    </location>
</feature>
<feature type="compositionally biased region" description="Polar residues" evidence="3">
    <location>
        <begin position="219"/>
        <end position="256"/>
    </location>
</feature>
<dbReference type="GO" id="GO:0008270">
    <property type="term" value="F:zinc ion binding"/>
    <property type="evidence" value="ECO:0007669"/>
    <property type="project" value="UniProtKB-KW"/>
</dbReference>
<keyword evidence="6" id="KW-1185">Reference proteome</keyword>
<feature type="region of interest" description="Disordered" evidence="3">
    <location>
        <begin position="173"/>
        <end position="390"/>
    </location>
</feature>
<dbReference type="CDD" id="cd23954">
    <property type="entry name" value="AMO1_CTD"/>
    <property type="match status" value="1"/>
</dbReference>
<dbReference type="GO" id="GO:0005634">
    <property type="term" value="C:nucleus"/>
    <property type="evidence" value="ECO:0007669"/>
    <property type="project" value="TreeGrafter"/>
</dbReference>
<protein>
    <recommendedName>
        <fullName evidence="4">C3H1-type domain-containing protein</fullName>
    </recommendedName>
</protein>
<feature type="coiled-coil region" evidence="2">
    <location>
        <begin position="118"/>
        <end position="145"/>
    </location>
</feature>
<keyword evidence="1" id="KW-0479">Metal-binding</keyword>
<feature type="compositionally biased region" description="Low complexity" evidence="3">
    <location>
        <begin position="419"/>
        <end position="444"/>
    </location>
</feature>
<feature type="compositionally biased region" description="Low complexity" evidence="3">
    <location>
        <begin position="324"/>
        <end position="366"/>
    </location>
</feature>
<dbReference type="PANTHER" id="PTHR21099">
    <property type="entry name" value="RAD201"/>
    <property type="match status" value="1"/>
</dbReference>
<organism evidence="5 6">
    <name type="scientific">Cladonia borealis</name>
    <dbReference type="NCBI Taxonomy" id="184061"/>
    <lineage>
        <taxon>Eukaryota</taxon>
        <taxon>Fungi</taxon>
        <taxon>Dikarya</taxon>
        <taxon>Ascomycota</taxon>
        <taxon>Pezizomycotina</taxon>
        <taxon>Lecanoromycetes</taxon>
        <taxon>OSLEUM clade</taxon>
        <taxon>Lecanoromycetidae</taxon>
        <taxon>Lecanorales</taxon>
        <taxon>Lecanorineae</taxon>
        <taxon>Cladoniaceae</taxon>
        <taxon>Cladonia</taxon>
    </lineage>
</organism>
<feature type="compositionally biased region" description="Polar residues" evidence="3">
    <location>
        <begin position="276"/>
        <end position="323"/>
    </location>
</feature>
<evidence type="ECO:0000313" key="6">
    <source>
        <dbReference type="Proteomes" id="UP001166286"/>
    </source>
</evidence>
<dbReference type="Proteomes" id="UP001166286">
    <property type="component" value="Unassembled WGS sequence"/>
</dbReference>
<feature type="region of interest" description="Disordered" evidence="3">
    <location>
        <begin position="419"/>
        <end position="447"/>
    </location>
</feature>
<feature type="compositionally biased region" description="Basic and acidic residues" evidence="3">
    <location>
        <begin position="16"/>
        <end position="27"/>
    </location>
</feature>
<dbReference type="EMBL" id="JAFEKC020000001">
    <property type="protein sequence ID" value="KAK0517012.1"/>
    <property type="molecule type" value="Genomic_DNA"/>
</dbReference>
<evidence type="ECO:0000256" key="3">
    <source>
        <dbReference type="SAM" id="MobiDB-lite"/>
    </source>
</evidence>
<proteinExistence type="predicted"/>
<feature type="domain" description="C3H1-type" evidence="4">
    <location>
        <begin position="1"/>
        <end position="28"/>
    </location>
</feature>
<gene>
    <name evidence="5" type="ORF">JMJ35_000167</name>
</gene>
<dbReference type="InterPro" id="IPR000571">
    <property type="entry name" value="Znf_CCCH"/>
</dbReference>
<feature type="zinc finger region" description="C3H1-type" evidence="1">
    <location>
        <begin position="1"/>
        <end position="28"/>
    </location>
</feature>
<evidence type="ECO:0000259" key="4">
    <source>
        <dbReference type="PROSITE" id="PS50103"/>
    </source>
</evidence>
<reference evidence="5" key="1">
    <citation type="submission" date="2023-03" db="EMBL/GenBank/DDBJ databases">
        <title>Complete genome of Cladonia borealis.</title>
        <authorList>
            <person name="Park H."/>
        </authorList>
    </citation>
    <scope>NUCLEOTIDE SEQUENCE</scope>
    <source>
        <strain evidence="5">ANT050790</strain>
    </source>
</reference>
<dbReference type="AlphaFoldDB" id="A0AA39R8Q5"/>
<keyword evidence="2" id="KW-0175">Coiled coil</keyword>
<evidence type="ECO:0000313" key="5">
    <source>
        <dbReference type="EMBL" id="KAK0517012.1"/>
    </source>
</evidence>
<feature type="compositionally biased region" description="Polar residues" evidence="3">
    <location>
        <begin position="173"/>
        <end position="194"/>
    </location>
</feature>
<dbReference type="PROSITE" id="PS50103">
    <property type="entry name" value="ZF_C3H1"/>
    <property type="match status" value="1"/>
</dbReference>
<comment type="caution">
    <text evidence="5">The sequence shown here is derived from an EMBL/GenBank/DDBJ whole genome shotgun (WGS) entry which is preliminary data.</text>
</comment>
<dbReference type="PANTHER" id="PTHR21099:SF2">
    <property type="entry name" value="SI:CH211-113E8.11"/>
    <property type="match status" value="1"/>
</dbReference>
<name>A0AA39R8Q5_9LECA</name>
<keyword evidence="1" id="KW-0863">Zinc-finger</keyword>